<dbReference type="RefSeq" id="WP_425307963.1">
    <property type="nucleotide sequence ID" value="NZ_CP154795.1"/>
</dbReference>
<dbReference type="Proteomes" id="UP001442841">
    <property type="component" value="Chromosome"/>
</dbReference>
<keyword evidence="2" id="KW-1185">Reference proteome</keyword>
<name>A0ABZ3FN46_9ACTN</name>
<evidence type="ECO:0000313" key="2">
    <source>
        <dbReference type="Proteomes" id="UP001442841"/>
    </source>
</evidence>
<proteinExistence type="predicted"/>
<protein>
    <submittedName>
        <fullName evidence="1">Uncharacterized protein</fullName>
    </submittedName>
</protein>
<accession>A0ABZ3FN46</accession>
<sequence length="88" mass="9623">MIDGDVEQARDLLHEGAEAFAIIRNPLYVAWSHEGLAALAVVDGDLATARTQLAAADRIRNELPSRILPIDVELLERTRAAAEFDGEK</sequence>
<gene>
    <name evidence="1" type="ORF">AADG42_04140</name>
</gene>
<reference evidence="1 2" key="1">
    <citation type="submission" date="2024-04" db="EMBL/GenBank/DDBJ databases">
        <title>Isolation of an actinomycete strain from pig manure.</title>
        <authorList>
            <person name="Gong T."/>
            <person name="Yu Z."/>
            <person name="An M."/>
            <person name="Wei C."/>
            <person name="Yang W."/>
            <person name="Liu L."/>
        </authorList>
    </citation>
    <scope>NUCLEOTIDE SEQUENCE [LARGE SCALE GENOMIC DNA]</scope>
    <source>
        <strain evidence="1 2">ZF39</strain>
    </source>
</reference>
<dbReference type="EMBL" id="CP154795">
    <property type="protein sequence ID" value="XAN06534.1"/>
    <property type="molecule type" value="Genomic_DNA"/>
</dbReference>
<evidence type="ECO:0000313" key="1">
    <source>
        <dbReference type="EMBL" id="XAN06534.1"/>
    </source>
</evidence>
<organism evidence="1 2">
    <name type="scientific">Ammonicoccus fulvus</name>
    <dbReference type="NCBI Taxonomy" id="3138240"/>
    <lineage>
        <taxon>Bacteria</taxon>
        <taxon>Bacillati</taxon>
        <taxon>Actinomycetota</taxon>
        <taxon>Actinomycetes</taxon>
        <taxon>Propionibacteriales</taxon>
        <taxon>Propionibacteriaceae</taxon>
        <taxon>Ammonicoccus</taxon>
    </lineage>
</organism>